<evidence type="ECO:0000256" key="4">
    <source>
        <dbReference type="ARBA" id="ARBA00023136"/>
    </source>
</evidence>
<feature type="transmembrane region" description="Helical" evidence="6">
    <location>
        <begin position="248"/>
        <end position="268"/>
    </location>
</feature>
<dbReference type="PANTHER" id="PTHR13285:SF18">
    <property type="entry name" value="PROTEIN-CYSTEINE N-PALMITOYLTRANSFERASE RASP"/>
    <property type="match status" value="1"/>
</dbReference>
<dbReference type="Pfam" id="PF03062">
    <property type="entry name" value="MBOAT"/>
    <property type="match status" value="1"/>
</dbReference>
<evidence type="ECO:0000256" key="5">
    <source>
        <dbReference type="ARBA" id="ARBA00038268"/>
    </source>
</evidence>
<feature type="transmembrane region" description="Helical" evidence="6">
    <location>
        <begin position="397"/>
        <end position="416"/>
    </location>
</feature>
<feature type="transmembrane region" description="Helical" evidence="6">
    <location>
        <begin position="215"/>
        <end position="236"/>
    </location>
</feature>
<feature type="transmembrane region" description="Helical" evidence="6">
    <location>
        <begin position="470"/>
        <end position="489"/>
    </location>
</feature>
<feature type="transmembrane region" description="Helical" evidence="6">
    <location>
        <begin position="67"/>
        <end position="87"/>
    </location>
</feature>
<gene>
    <name evidence="8" type="primary">LOC107267017</name>
</gene>
<proteinExistence type="inferred from homology"/>
<feature type="transmembrane region" description="Helical" evidence="6">
    <location>
        <begin position="94"/>
        <end position="112"/>
    </location>
</feature>
<feature type="transmembrane region" description="Helical" evidence="6">
    <location>
        <begin position="175"/>
        <end position="194"/>
    </location>
</feature>
<accession>A0AAJ7FIN4</accession>
<feature type="transmembrane region" description="Helical" evidence="6">
    <location>
        <begin position="12"/>
        <end position="30"/>
    </location>
</feature>
<dbReference type="InterPro" id="IPR004299">
    <property type="entry name" value="MBOAT_fam"/>
</dbReference>
<dbReference type="InterPro" id="IPR051085">
    <property type="entry name" value="MB_O-acyltransferase"/>
</dbReference>
<feature type="transmembrane region" description="Helical" evidence="6">
    <location>
        <begin position="437"/>
        <end position="458"/>
    </location>
</feature>
<dbReference type="GO" id="GO:0016409">
    <property type="term" value="F:palmitoyltransferase activity"/>
    <property type="evidence" value="ECO:0007669"/>
    <property type="project" value="TreeGrafter"/>
</dbReference>
<keyword evidence="3 6" id="KW-1133">Transmembrane helix</keyword>
<name>A0AAJ7FIN4_CEPCN</name>
<feature type="transmembrane region" description="Helical" evidence="6">
    <location>
        <begin position="118"/>
        <end position="137"/>
    </location>
</feature>
<dbReference type="GO" id="GO:0005783">
    <property type="term" value="C:endoplasmic reticulum"/>
    <property type="evidence" value="ECO:0007669"/>
    <property type="project" value="TreeGrafter"/>
</dbReference>
<sequence length="508" mass="60238">MEIKEVIRLNKYESTFYLIGWSGAVFYSIYHVHLMHTYFIDYHDSYHDFSPGWSWIGGKRDTSDEEWTTWIPFMFKLIPWIIIHLFVGQIIKYLFNNMVLCCWYIAVSLIFLWQYVGILGTLCILILPCISCLLTALRSKVVSWIVHLSCLAVIYLTKTSESIGQAWLSLDEEKYYMLIIAICWIQLRSISYSIDSIVEYKHKNILSFLKELVQNAAYCLYLPTLFLGPLILYGEFMQGVKVPYRQWSVGRLCTIIFNLTRYIFWLFFTEFTMHFMYFNALQFHPEIVEQMNPWAFYGLGYCMGQYFHLKYVVIYGFWGEIARIEDVAAPPPPKCIGRIHLYSDMWKHFDRGLYKFLVRYIYIPVSGMKSPMRKLLASFLCFGFVFLWHGMQTFIFIWSFLNFLGLTVEGIAKTIGKYKRYIRIERKYLSERNIRRFHCALASPLLAMSAISNFYFFAGQDIGNAFIYRIFHDSWNITLLVLFILYCCCQVSTDRKNTEILKSQYKEN</sequence>
<comment type="subcellular location">
    <subcellularLocation>
        <location evidence="1">Membrane</location>
        <topology evidence="1">Multi-pass membrane protein</topology>
    </subcellularLocation>
</comment>
<feature type="transmembrane region" description="Helical" evidence="6">
    <location>
        <begin position="375"/>
        <end position="391"/>
    </location>
</feature>
<dbReference type="RefSeq" id="XP_015593688.1">
    <property type="nucleotide sequence ID" value="XM_015738202.2"/>
</dbReference>
<evidence type="ECO:0000256" key="3">
    <source>
        <dbReference type="ARBA" id="ARBA00022989"/>
    </source>
</evidence>
<dbReference type="GO" id="GO:0016020">
    <property type="term" value="C:membrane"/>
    <property type="evidence" value="ECO:0007669"/>
    <property type="project" value="UniProtKB-SubCell"/>
</dbReference>
<dbReference type="GeneID" id="107267017"/>
<evidence type="ECO:0000313" key="7">
    <source>
        <dbReference type="Proteomes" id="UP000694920"/>
    </source>
</evidence>
<dbReference type="KEGG" id="ccin:107267017"/>
<evidence type="ECO:0000256" key="1">
    <source>
        <dbReference type="ARBA" id="ARBA00004141"/>
    </source>
</evidence>
<keyword evidence="4 6" id="KW-0472">Membrane</keyword>
<dbReference type="AlphaFoldDB" id="A0AAJ7FIN4"/>
<keyword evidence="2 6" id="KW-0812">Transmembrane</keyword>
<dbReference type="Proteomes" id="UP000694920">
    <property type="component" value="Unplaced"/>
</dbReference>
<dbReference type="CTD" id="44098"/>
<reference evidence="8" key="1">
    <citation type="submission" date="2025-08" db="UniProtKB">
        <authorList>
            <consortium name="RefSeq"/>
        </authorList>
    </citation>
    <scope>IDENTIFICATION</scope>
</reference>
<evidence type="ECO:0000313" key="8">
    <source>
        <dbReference type="RefSeq" id="XP_015593688.1"/>
    </source>
</evidence>
<evidence type="ECO:0000256" key="6">
    <source>
        <dbReference type="SAM" id="Phobius"/>
    </source>
</evidence>
<dbReference type="PANTHER" id="PTHR13285">
    <property type="entry name" value="ACYLTRANSFERASE"/>
    <property type="match status" value="1"/>
</dbReference>
<organism evidence="7 8">
    <name type="scientific">Cephus cinctus</name>
    <name type="common">Wheat stem sawfly</name>
    <dbReference type="NCBI Taxonomy" id="211228"/>
    <lineage>
        <taxon>Eukaryota</taxon>
        <taxon>Metazoa</taxon>
        <taxon>Ecdysozoa</taxon>
        <taxon>Arthropoda</taxon>
        <taxon>Hexapoda</taxon>
        <taxon>Insecta</taxon>
        <taxon>Pterygota</taxon>
        <taxon>Neoptera</taxon>
        <taxon>Endopterygota</taxon>
        <taxon>Hymenoptera</taxon>
        <taxon>Cephoidea</taxon>
        <taxon>Cephidae</taxon>
        <taxon>Cephus</taxon>
    </lineage>
</organism>
<comment type="similarity">
    <text evidence="5">Belongs to the membrane-bound acyltransferase family. HHAT subfamily.</text>
</comment>
<evidence type="ECO:0000256" key="2">
    <source>
        <dbReference type="ARBA" id="ARBA00022692"/>
    </source>
</evidence>
<keyword evidence="7" id="KW-1185">Reference proteome</keyword>
<protein>
    <submittedName>
        <fullName evidence="8">Protein-cysteine N-palmitoyltransferase HHAT</fullName>
    </submittedName>
</protein>